<dbReference type="EMBL" id="JAXAFO010000002">
    <property type="protein sequence ID" value="MDX6847993.1"/>
    <property type="molecule type" value="Genomic_DNA"/>
</dbReference>
<evidence type="ECO:0000256" key="1">
    <source>
        <dbReference type="SAM" id="Coils"/>
    </source>
</evidence>
<proteinExistence type="predicted"/>
<evidence type="ECO:0000313" key="2">
    <source>
        <dbReference type="EMBL" id="MDX6847993.1"/>
    </source>
</evidence>
<dbReference type="InterPro" id="IPR021242">
    <property type="entry name" value="DUF2799"/>
</dbReference>
<name>A0ABU4RSX9_9GAMM</name>
<dbReference type="Pfam" id="PF10973">
    <property type="entry name" value="DUF2799"/>
    <property type="match status" value="1"/>
</dbReference>
<evidence type="ECO:0000313" key="3">
    <source>
        <dbReference type="Proteomes" id="UP001273505"/>
    </source>
</evidence>
<sequence length="211" mass="23407">MKLVTRSLITLGSLVILSGCSTLSEQECVNADWYLIGLEDGSRGYSVSRIGSHREACAKYSVVPNIESYRSGLSEGYKTYCAEANGYNTGLTGATYQNVCSGQGADKFVQAYQHGRDLYRLRQALASLDQQISDSQNTIEQLNEDSALYEEQLIHHASAPSERQKLLNAIKDNEQEAATLAESMVYSERERAVLAQDLADMEAYHRQLGYQ</sequence>
<keyword evidence="3" id="KW-1185">Reference proteome</keyword>
<dbReference type="RefSeq" id="WP_302723297.1">
    <property type="nucleotide sequence ID" value="NZ_JAULRU010000583.1"/>
</dbReference>
<organism evidence="2 3">
    <name type="scientific">Gilvimarinus gilvus</name>
    <dbReference type="NCBI Taxonomy" id="3058038"/>
    <lineage>
        <taxon>Bacteria</taxon>
        <taxon>Pseudomonadati</taxon>
        <taxon>Pseudomonadota</taxon>
        <taxon>Gammaproteobacteria</taxon>
        <taxon>Cellvibrionales</taxon>
        <taxon>Cellvibrionaceae</taxon>
        <taxon>Gilvimarinus</taxon>
    </lineage>
</organism>
<dbReference type="PROSITE" id="PS51257">
    <property type="entry name" value="PROKAR_LIPOPROTEIN"/>
    <property type="match status" value="1"/>
</dbReference>
<reference evidence="2 3" key="1">
    <citation type="submission" date="2023-11" db="EMBL/GenBank/DDBJ databases">
        <title>Gilvimarinus fulvus sp. nov., isolated from the surface of Kelp.</title>
        <authorList>
            <person name="Sun Y.Y."/>
            <person name="Gong Y."/>
            <person name="Du Z.J."/>
        </authorList>
    </citation>
    <scope>NUCLEOTIDE SEQUENCE [LARGE SCALE GENOMIC DNA]</scope>
    <source>
        <strain evidence="2 3">SDUM040013</strain>
    </source>
</reference>
<accession>A0ABU4RSX9</accession>
<comment type="caution">
    <text evidence="2">The sequence shown here is derived from an EMBL/GenBank/DDBJ whole genome shotgun (WGS) entry which is preliminary data.</text>
</comment>
<keyword evidence="1" id="KW-0175">Coiled coil</keyword>
<feature type="coiled-coil region" evidence="1">
    <location>
        <begin position="125"/>
        <end position="183"/>
    </location>
</feature>
<dbReference type="Proteomes" id="UP001273505">
    <property type="component" value="Unassembled WGS sequence"/>
</dbReference>
<gene>
    <name evidence="2" type="ORF">SCD92_01395</name>
</gene>
<protein>
    <submittedName>
        <fullName evidence="2">DUF2799 domain-containing protein</fullName>
    </submittedName>
</protein>